<evidence type="ECO:0000313" key="1">
    <source>
        <dbReference type="EMBL" id="KAK7941016.1"/>
    </source>
</evidence>
<comment type="caution">
    <text evidence="1">The sequence shown here is derived from an EMBL/GenBank/DDBJ whole genome shotgun (WGS) entry which is preliminary data.</text>
</comment>
<reference evidence="1 2" key="1">
    <citation type="submission" date="2023-01" db="EMBL/GenBank/DDBJ databases">
        <title>Analysis of 21 Apiospora genomes using comparative genomics revels a genus with tremendous synthesis potential of carbohydrate active enzymes and secondary metabolites.</title>
        <authorList>
            <person name="Sorensen T."/>
        </authorList>
    </citation>
    <scope>NUCLEOTIDE SEQUENCE [LARGE SCALE GENOMIC DNA]</scope>
    <source>
        <strain evidence="1 2">CBS 24483</strain>
    </source>
</reference>
<gene>
    <name evidence="1" type="ORF">PG986_013403</name>
</gene>
<dbReference type="GeneID" id="92082687"/>
<protein>
    <submittedName>
        <fullName evidence="1">Uncharacterized protein</fullName>
    </submittedName>
</protein>
<evidence type="ECO:0000313" key="2">
    <source>
        <dbReference type="Proteomes" id="UP001391051"/>
    </source>
</evidence>
<keyword evidence="2" id="KW-1185">Reference proteome</keyword>
<dbReference type="Proteomes" id="UP001391051">
    <property type="component" value="Unassembled WGS sequence"/>
</dbReference>
<proteinExistence type="predicted"/>
<sequence>MGTSEFSCSRASTKPITHPTPAEAFELGSNYAALLRALYGNPAYRFDGTPTAEMMKPAADTHPGLFFVTDFVEKTYIKHVLPFLPPGATRRCRALANPWAYADPSYAFTWEYDPESQTMWDKKGGGGGDDENEKEVPFPRLPEKQAREMISDAWTRGFMAQKIILENATDPKARALAGGQAFDFGPEAREIVRKVGIPEDS</sequence>
<name>A0ABR1PW19_9PEZI</name>
<accession>A0ABR1PW19</accession>
<dbReference type="RefSeq" id="XP_066693768.1">
    <property type="nucleotide sequence ID" value="XM_066849625.1"/>
</dbReference>
<organism evidence="1 2">
    <name type="scientific">Apiospora aurea</name>
    <dbReference type="NCBI Taxonomy" id="335848"/>
    <lineage>
        <taxon>Eukaryota</taxon>
        <taxon>Fungi</taxon>
        <taxon>Dikarya</taxon>
        <taxon>Ascomycota</taxon>
        <taxon>Pezizomycotina</taxon>
        <taxon>Sordariomycetes</taxon>
        <taxon>Xylariomycetidae</taxon>
        <taxon>Amphisphaeriales</taxon>
        <taxon>Apiosporaceae</taxon>
        <taxon>Apiospora</taxon>
    </lineage>
</organism>
<dbReference type="EMBL" id="JAQQWE010000009">
    <property type="protein sequence ID" value="KAK7941016.1"/>
    <property type="molecule type" value="Genomic_DNA"/>
</dbReference>